<sequence>MSAIAHICTAESDTSQWEAQSIPFLPDVSNVELSELPRRIREGVNRSITHLPHSLWPNAHQSFEVLRWQAPAFQAIPSILSNKYVCKMTTPRLCLGYPVSSQGYSRLECALKLDRRKAADRGIAIDGVCRHIEQEIQHRVRRELVWFEGQDIWMLSLCSNWDMSRQLDQIVPKLREILGEGEDPKWYLDVWHSKWS</sequence>
<reference evidence="1 2" key="1">
    <citation type="submission" date="2016-07" db="EMBL/GenBank/DDBJ databases">
        <title>Draft genome of the white-rot fungus Obba rivulosa 3A-2.</title>
        <authorList>
            <consortium name="DOE Joint Genome Institute"/>
            <person name="Miettinen O."/>
            <person name="Riley R."/>
            <person name="Acob R."/>
            <person name="Barry K."/>
            <person name="Cullen D."/>
            <person name="De Vries R."/>
            <person name="Hainaut M."/>
            <person name="Hatakka A."/>
            <person name="Henrissat B."/>
            <person name="Hilden K."/>
            <person name="Kuo R."/>
            <person name="Labutti K."/>
            <person name="Lipzen A."/>
            <person name="Makela M.R."/>
            <person name="Sandor L."/>
            <person name="Spatafora J.W."/>
            <person name="Grigoriev I.V."/>
            <person name="Hibbett D.S."/>
        </authorList>
    </citation>
    <scope>NUCLEOTIDE SEQUENCE [LARGE SCALE GENOMIC DNA]</scope>
    <source>
        <strain evidence="1 2">3A-2</strain>
    </source>
</reference>
<evidence type="ECO:0000313" key="2">
    <source>
        <dbReference type="Proteomes" id="UP000250043"/>
    </source>
</evidence>
<dbReference type="EMBL" id="KV722427">
    <property type="protein sequence ID" value="OCH89417.1"/>
    <property type="molecule type" value="Genomic_DNA"/>
</dbReference>
<gene>
    <name evidence="1" type="ORF">OBBRIDRAFT_826562</name>
</gene>
<protein>
    <submittedName>
        <fullName evidence="1">Uncharacterized protein</fullName>
    </submittedName>
</protein>
<dbReference type="OrthoDB" id="10456636at2759"/>
<organism evidence="1 2">
    <name type="scientific">Obba rivulosa</name>
    <dbReference type="NCBI Taxonomy" id="1052685"/>
    <lineage>
        <taxon>Eukaryota</taxon>
        <taxon>Fungi</taxon>
        <taxon>Dikarya</taxon>
        <taxon>Basidiomycota</taxon>
        <taxon>Agaricomycotina</taxon>
        <taxon>Agaricomycetes</taxon>
        <taxon>Polyporales</taxon>
        <taxon>Gelatoporiaceae</taxon>
        <taxon>Obba</taxon>
    </lineage>
</organism>
<dbReference type="Proteomes" id="UP000250043">
    <property type="component" value="Unassembled WGS sequence"/>
</dbReference>
<evidence type="ECO:0000313" key="1">
    <source>
        <dbReference type="EMBL" id="OCH89417.1"/>
    </source>
</evidence>
<proteinExistence type="predicted"/>
<accession>A0A8E2AWL8</accession>
<keyword evidence="2" id="KW-1185">Reference proteome</keyword>
<dbReference type="AlphaFoldDB" id="A0A8E2AWL8"/>
<name>A0A8E2AWL8_9APHY</name>